<name>A0A4V6D8B0_SETVI</name>
<protein>
    <submittedName>
        <fullName evidence="2">Uncharacterized protein</fullName>
    </submittedName>
</protein>
<keyword evidence="3" id="KW-1185">Reference proteome</keyword>
<feature type="transmembrane region" description="Helical" evidence="1">
    <location>
        <begin position="133"/>
        <end position="158"/>
    </location>
</feature>
<reference evidence="2" key="1">
    <citation type="submission" date="2019-03" db="EMBL/GenBank/DDBJ databases">
        <title>WGS assembly of Setaria viridis.</title>
        <authorList>
            <person name="Huang P."/>
            <person name="Jenkins J."/>
            <person name="Grimwood J."/>
            <person name="Barry K."/>
            <person name="Healey A."/>
            <person name="Mamidi S."/>
            <person name="Sreedasyam A."/>
            <person name="Shu S."/>
            <person name="Feldman M."/>
            <person name="Wu J."/>
            <person name="Yu Y."/>
            <person name="Chen C."/>
            <person name="Johnson J."/>
            <person name="Rokhsar D."/>
            <person name="Baxter I."/>
            <person name="Schmutz J."/>
            <person name="Brutnell T."/>
            <person name="Kellogg E."/>
        </authorList>
    </citation>
    <scope>NUCLEOTIDE SEQUENCE [LARGE SCALE GENOMIC DNA]</scope>
</reference>
<keyword evidence="1" id="KW-0812">Transmembrane</keyword>
<keyword evidence="1" id="KW-0472">Membrane</keyword>
<proteinExistence type="predicted"/>
<sequence>MRLQQSAQLKRLMQGEKEAIKSTMPGAGEWGNPAAGRRWPSRARNHQLPTSMRHRGKMSRNELTKIQSRNNQVHVFFFCACYVSFELDSLVFAVFQSDYQIPFCPFSFMLLVGNERNSHNWEQTHPPKEKDTVIFFVPLHVVAVNQILITYIAHTFFLR</sequence>
<dbReference type="Proteomes" id="UP000298652">
    <property type="component" value="Chromosome 4"/>
</dbReference>
<dbReference type="AlphaFoldDB" id="A0A4V6D8B0"/>
<evidence type="ECO:0000313" key="2">
    <source>
        <dbReference type="EMBL" id="TKW21426.1"/>
    </source>
</evidence>
<accession>A0A4V6D8B0</accession>
<organism evidence="2 3">
    <name type="scientific">Setaria viridis</name>
    <name type="common">Green bristlegrass</name>
    <name type="synonym">Setaria italica subsp. viridis</name>
    <dbReference type="NCBI Taxonomy" id="4556"/>
    <lineage>
        <taxon>Eukaryota</taxon>
        <taxon>Viridiplantae</taxon>
        <taxon>Streptophyta</taxon>
        <taxon>Embryophyta</taxon>
        <taxon>Tracheophyta</taxon>
        <taxon>Spermatophyta</taxon>
        <taxon>Magnoliopsida</taxon>
        <taxon>Liliopsida</taxon>
        <taxon>Poales</taxon>
        <taxon>Poaceae</taxon>
        <taxon>PACMAD clade</taxon>
        <taxon>Panicoideae</taxon>
        <taxon>Panicodae</taxon>
        <taxon>Paniceae</taxon>
        <taxon>Cenchrinae</taxon>
        <taxon>Setaria</taxon>
    </lineage>
</organism>
<dbReference type="EMBL" id="CM016555">
    <property type="protein sequence ID" value="TKW21426.1"/>
    <property type="molecule type" value="Genomic_DNA"/>
</dbReference>
<dbReference type="Gramene" id="TKW21426">
    <property type="protein sequence ID" value="TKW21426"/>
    <property type="gene ID" value="SEVIR_4G159400v2"/>
</dbReference>
<evidence type="ECO:0000256" key="1">
    <source>
        <dbReference type="SAM" id="Phobius"/>
    </source>
</evidence>
<keyword evidence="1" id="KW-1133">Transmembrane helix</keyword>
<feature type="transmembrane region" description="Helical" evidence="1">
    <location>
        <begin position="75"/>
        <end position="95"/>
    </location>
</feature>
<gene>
    <name evidence="2" type="ORF">SEVIR_4G159400v2</name>
</gene>
<evidence type="ECO:0000313" key="3">
    <source>
        <dbReference type="Proteomes" id="UP000298652"/>
    </source>
</evidence>